<protein>
    <submittedName>
        <fullName evidence="1">Uncharacterized protein</fullName>
    </submittedName>
</protein>
<feature type="non-terminal residue" evidence="1">
    <location>
        <position position="1"/>
    </location>
</feature>
<reference evidence="2" key="1">
    <citation type="journal article" date="2019" name="Int. J. Syst. Evol. Microbiol.">
        <title>The Global Catalogue of Microorganisms (GCM) 10K type strain sequencing project: providing services to taxonomists for standard genome sequencing and annotation.</title>
        <authorList>
            <consortium name="The Broad Institute Genomics Platform"/>
            <consortium name="The Broad Institute Genome Sequencing Center for Infectious Disease"/>
            <person name="Wu L."/>
            <person name="Ma J."/>
        </authorList>
    </citation>
    <scope>NUCLEOTIDE SEQUENCE [LARGE SCALE GENOMIC DNA]</scope>
    <source>
        <strain evidence="2">JCM 31486</strain>
    </source>
</reference>
<accession>A0ABW3MEP2</accession>
<comment type="caution">
    <text evidence="1">The sequence shown here is derived from an EMBL/GenBank/DDBJ whole genome shotgun (WGS) entry which is preliminary data.</text>
</comment>
<gene>
    <name evidence="1" type="ORF">ACFQ1S_20140</name>
</gene>
<dbReference type="EMBL" id="JBHTIS010001196">
    <property type="protein sequence ID" value="MFD1047679.1"/>
    <property type="molecule type" value="Genomic_DNA"/>
</dbReference>
<name>A0ABW3MEP2_9PSEU</name>
<evidence type="ECO:0000313" key="2">
    <source>
        <dbReference type="Proteomes" id="UP001597045"/>
    </source>
</evidence>
<evidence type="ECO:0000313" key="1">
    <source>
        <dbReference type="EMBL" id="MFD1047679.1"/>
    </source>
</evidence>
<dbReference type="Proteomes" id="UP001597045">
    <property type="component" value="Unassembled WGS sequence"/>
</dbReference>
<proteinExistence type="predicted"/>
<keyword evidence="2" id="KW-1185">Reference proteome</keyword>
<sequence>TVEWRSPLQNSKKYEDDLRAQNRTELMRYSVETGEILVRAALDVLAAAGFQTMVYYHFPHDRACEYRVLASPENPIV</sequence>
<organism evidence="1 2">
    <name type="scientific">Kibdelosporangium lantanae</name>
    <dbReference type="NCBI Taxonomy" id="1497396"/>
    <lineage>
        <taxon>Bacteria</taxon>
        <taxon>Bacillati</taxon>
        <taxon>Actinomycetota</taxon>
        <taxon>Actinomycetes</taxon>
        <taxon>Pseudonocardiales</taxon>
        <taxon>Pseudonocardiaceae</taxon>
        <taxon>Kibdelosporangium</taxon>
    </lineage>
</organism>